<dbReference type="SUPFAM" id="SSF57701">
    <property type="entry name" value="Zn2/Cys6 DNA-binding domain"/>
    <property type="match status" value="1"/>
</dbReference>
<dbReference type="Pfam" id="PF00172">
    <property type="entry name" value="Zn_clus"/>
    <property type="match status" value="1"/>
</dbReference>
<dbReference type="PANTHER" id="PTHR46910">
    <property type="entry name" value="TRANSCRIPTION FACTOR PDR1"/>
    <property type="match status" value="1"/>
</dbReference>
<dbReference type="SMART" id="SM00066">
    <property type="entry name" value="GAL4"/>
    <property type="match status" value="1"/>
</dbReference>
<evidence type="ECO:0000256" key="6">
    <source>
        <dbReference type="SAM" id="MobiDB-lite"/>
    </source>
</evidence>
<evidence type="ECO:0000259" key="7">
    <source>
        <dbReference type="PROSITE" id="PS50048"/>
    </source>
</evidence>
<accession>A0AA38XC12</accession>
<reference evidence="8" key="1">
    <citation type="submission" date="2022-10" db="EMBL/GenBank/DDBJ databases">
        <title>Culturing micro-colonial fungi from biological soil crusts in the Mojave desert and describing Neophaeococcomyces mojavensis, and introducing the new genera and species Taxawa tesnikishii.</title>
        <authorList>
            <person name="Kurbessoian T."/>
            <person name="Stajich J.E."/>
        </authorList>
    </citation>
    <scope>NUCLEOTIDE SEQUENCE</scope>
    <source>
        <strain evidence="8">TK_41</strain>
    </source>
</reference>
<dbReference type="GO" id="GO:0000981">
    <property type="term" value="F:DNA-binding transcription factor activity, RNA polymerase II-specific"/>
    <property type="evidence" value="ECO:0007669"/>
    <property type="project" value="InterPro"/>
</dbReference>
<keyword evidence="3" id="KW-0238">DNA-binding</keyword>
<name>A0AA38XC12_9EURO</name>
<feature type="domain" description="Zn(2)-C6 fungal-type" evidence="7">
    <location>
        <begin position="15"/>
        <end position="43"/>
    </location>
</feature>
<feature type="compositionally biased region" description="Basic and acidic residues" evidence="6">
    <location>
        <begin position="677"/>
        <end position="689"/>
    </location>
</feature>
<evidence type="ECO:0000313" key="8">
    <source>
        <dbReference type="EMBL" id="KAJ9610629.1"/>
    </source>
</evidence>
<dbReference type="GO" id="GO:0003677">
    <property type="term" value="F:DNA binding"/>
    <property type="evidence" value="ECO:0007669"/>
    <property type="project" value="UniProtKB-KW"/>
</dbReference>
<keyword evidence="2" id="KW-0805">Transcription regulation</keyword>
<proteinExistence type="predicted"/>
<dbReference type="CDD" id="cd00067">
    <property type="entry name" value="GAL4"/>
    <property type="match status" value="1"/>
</dbReference>
<protein>
    <recommendedName>
        <fullName evidence="7">Zn(2)-C6 fungal-type domain-containing protein</fullName>
    </recommendedName>
</protein>
<dbReference type="InterPro" id="IPR007219">
    <property type="entry name" value="XnlR_reg_dom"/>
</dbReference>
<dbReference type="PROSITE" id="PS50048">
    <property type="entry name" value="ZN2_CY6_FUNGAL_2"/>
    <property type="match status" value="1"/>
</dbReference>
<keyword evidence="4" id="KW-0804">Transcription</keyword>
<evidence type="ECO:0000256" key="2">
    <source>
        <dbReference type="ARBA" id="ARBA00023015"/>
    </source>
</evidence>
<dbReference type="Gene3D" id="4.10.240.10">
    <property type="entry name" value="Zn(2)-C6 fungal-type DNA-binding domain"/>
    <property type="match status" value="1"/>
</dbReference>
<evidence type="ECO:0000256" key="5">
    <source>
        <dbReference type="ARBA" id="ARBA00023242"/>
    </source>
</evidence>
<dbReference type="InterPro" id="IPR036864">
    <property type="entry name" value="Zn2-C6_fun-type_DNA-bd_sf"/>
</dbReference>
<dbReference type="Pfam" id="PF04082">
    <property type="entry name" value="Fungal_trans"/>
    <property type="match status" value="1"/>
</dbReference>
<organism evidence="8 9">
    <name type="scientific">Cladophialophora chaetospira</name>
    <dbReference type="NCBI Taxonomy" id="386627"/>
    <lineage>
        <taxon>Eukaryota</taxon>
        <taxon>Fungi</taxon>
        <taxon>Dikarya</taxon>
        <taxon>Ascomycota</taxon>
        <taxon>Pezizomycotina</taxon>
        <taxon>Eurotiomycetes</taxon>
        <taxon>Chaetothyriomycetidae</taxon>
        <taxon>Chaetothyriales</taxon>
        <taxon>Herpotrichiellaceae</taxon>
        <taxon>Cladophialophora</taxon>
    </lineage>
</organism>
<dbReference type="PANTHER" id="PTHR46910:SF1">
    <property type="entry name" value="MISCELLANEOUS ZN(II)2CYS6 TRANSCRIPTION FACTOR (EUROFUNG)-RELATED"/>
    <property type="match status" value="1"/>
</dbReference>
<keyword evidence="5" id="KW-0539">Nucleus</keyword>
<dbReference type="PROSITE" id="PS00463">
    <property type="entry name" value="ZN2_CY6_FUNGAL_1"/>
    <property type="match status" value="1"/>
</dbReference>
<keyword evidence="1" id="KW-0479">Metal-binding</keyword>
<keyword evidence="9" id="KW-1185">Reference proteome</keyword>
<dbReference type="InterPro" id="IPR001138">
    <property type="entry name" value="Zn2Cys6_DnaBD"/>
</dbReference>
<dbReference type="GO" id="GO:0006351">
    <property type="term" value="P:DNA-templated transcription"/>
    <property type="evidence" value="ECO:0007669"/>
    <property type="project" value="InterPro"/>
</dbReference>
<dbReference type="InterPro" id="IPR050987">
    <property type="entry name" value="AtrR-like"/>
</dbReference>
<comment type="caution">
    <text evidence="8">The sequence shown here is derived from an EMBL/GenBank/DDBJ whole genome shotgun (WGS) entry which is preliminary data.</text>
</comment>
<dbReference type="Proteomes" id="UP001172673">
    <property type="component" value="Unassembled WGS sequence"/>
</dbReference>
<dbReference type="CDD" id="cd12148">
    <property type="entry name" value="fungal_TF_MHR"/>
    <property type="match status" value="1"/>
</dbReference>
<dbReference type="AlphaFoldDB" id="A0AA38XC12"/>
<dbReference type="GO" id="GO:0008270">
    <property type="term" value="F:zinc ion binding"/>
    <property type="evidence" value="ECO:0007669"/>
    <property type="project" value="InterPro"/>
</dbReference>
<evidence type="ECO:0000313" key="9">
    <source>
        <dbReference type="Proteomes" id="UP001172673"/>
    </source>
</evidence>
<dbReference type="SMART" id="SM00906">
    <property type="entry name" value="Fungal_trans"/>
    <property type="match status" value="1"/>
</dbReference>
<feature type="region of interest" description="Disordered" evidence="6">
    <location>
        <begin position="677"/>
        <end position="710"/>
    </location>
</feature>
<sequence>MEEPPPAKKARLSMACNECRRRKVKCDAEYPQCRNCAHRNTECFTSDPRRPDIPVMRKMIEDVEVPAHSADNEPLASAPSQTGDAQIENAQLYSSISRSDATPTGSNAAGPELDQISPVYHPYDMSFHSEQRTNRFKMMGASSSQCLMKSLDLYLGTVNIKAVSPPFQHGMRHAEEITLPLRLTLPPFPASDTRFTYTDAYFTRIHVLWPFLDVDETKNSINYFATVTELNSVSRDQIPMLASAYLIMSLGADEEARAVTSDGENYLQAAAELLGHLVVVPYLPAVQALLLFTVAYRGRNKDGLGWQTMGLAIRIAHTLGLHRHSAITPSDQHGVKQKRDQLYHSRIWGVCCCLEKLLQLESGRPSAIFTVNRDQMMGQEQRAPGHDFLQWNVGLAEYQGEISHHMYGHKPGERTAKEIILNGARLDTALLAWAREIPLQFQPTSALFCSKEDLHFAAFLSIQFHQSMIALHRAALIAPRMAFDAEVEKHCSGHPSKHRLKQGESICTESARTIIRLSMEIQENKEESRILSTGPILLACVALSISLVKNPRGKMQAADLELLRVGVEFTSDQYLKSGQDRRMCQGVTGILEKIRQYIRNNPSASKRLRDHTVEEALSTSDHMIHSNGRPPADYTTPMAPPPTYHAAVSATSSGQVVGNPHFADVSGGALYNNINDWRPDRSIHPRSDNLPDSYGPGQSLGPEPGMDRMPFDDYNAEQLWNWMYFVDFEEGSPALMQQSL</sequence>
<gene>
    <name evidence="8" type="ORF">H2200_005406</name>
</gene>
<evidence type="ECO:0000256" key="1">
    <source>
        <dbReference type="ARBA" id="ARBA00022723"/>
    </source>
</evidence>
<evidence type="ECO:0000256" key="3">
    <source>
        <dbReference type="ARBA" id="ARBA00023125"/>
    </source>
</evidence>
<evidence type="ECO:0000256" key="4">
    <source>
        <dbReference type="ARBA" id="ARBA00023163"/>
    </source>
</evidence>
<dbReference type="EMBL" id="JAPDRK010000007">
    <property type="protein sequence ID" value="KAJ9610629.1"/>
    <property type="molecule type" value="Genomic_DNA"/>
</dbReference>